<keyword evidence="3" id="KW-1185">Reference proteome</keyword>
<evidence type="ECO:0000313" key="3">
    <source>
        <dbReference type="Proteomes" id="UP001154061"/>
    </source>
</evidence>
<comment type="caution">
    <text evidence="2">The sequence shown here is derived from an EMBL/GenBank/DDBJ whole genome shotgun (WGS) entry which is preliminary data.</text>
</comment>
<feature type="region of interest" description="Disordered" evidence="1">
    <location>
        <begin position="1"/>
        <end position="40"/>
    </location>
</feature>
<dbReference type="AlphaFoldDB" id="A0A9Q4KYU6"/>
<name>A0A9Q4KYU6_9EURY</name>
<evidence type="ECO:0000256" key="1">
    <source>
        <dbReference type="SAM" id="MobiDB-lite"/>
    </source>
</evidence>
<dbReference type="EMBL" id="JAMQOT010000001">
    <property type="protein sequence ID" value="MDF9744202.1"/>
    <property type="molecule type" value="Genomic_DNA"/>
</dbReference>
<gene>
    <name evidence="2" type="ORF">NDI89_01245</name>
</gene>
<accession>A0A9Q4KYU6</accession>
<feature type="compositionally biased region" description="Basic and acidic residues" evidence="1">
    <location>
        <begin position="8"/>
        <end position="40"/>
    </location>
</feature>
<sequence>MPLIVEETDTRTEHTENGTRREPQSSDDRDARTADQRRRIDVSDVHTTEIREYVRSNLETDAVSLEHRGGRTYLLIEE</sequence>
<protein>
    <submittedName>
        <fullName evidence="2">Uncharacterized protein</fullName>
    </submittedName>
</protein>
<proteinExistence type="predicted"/>
<organism evidence="2 3">
    <name type="scientific">Natrinema salsiterrestre</name>
    <dbReference type="NCBI Taxonomy" id="2950540"/>
    <lineage>
        <taxon>Archaea</taxon>
        <taxon>Methanobacteriati</taxon>
        <taxon>Methanobacteriota</taxon>
        <taxon>Stenosarchaea group</taxon>
        <taxon>Halobacteria</taxon>
        <taxon>Halobacteriales</taxon>
        <taxon>Natrialbaceae</taxon>
        <taxon>Natrinema</taxon>
    </lineage>
</organism>
<dbReference type="RefSeq" id="WP_277519684.1">
    <property type="nucleotide sequence ID" value="NZ_JAMQOT010000001.1"/>
</dbReference>
<evidence type="ECO:0000313" key="2">
    <source>
        <dbReference type="EMBL" id="MDF9744202.1"/>
    </source>
</evidence>
<dbReference type="Proteomes" id="UP001154061">
    <property type="component" value="Unassembled WGS sequence"/>
</dbReference>
<reference evidence="2" key="1">
    <citation type="submission" date="2022-06" db="EMBL/GenBank/DDBJ databases">
        <title>Natrinema sp. a new haloarchaeum isolate from saline soil.</title>
        <authorList>
            <person name="Strakova D."/>
            <person name="Galisteo C."/>
            <person name="Sanchez-Porro C."/>
            <person name="Ventosa A."/>
        </authorList>
    </citation>
    <scope>NUCLEOTIDE SEQUENCE</scope>
    <source>
        <strain evidence="2">S1CR25-10</strain>
    </source>
</reference>